<reference evidence="1 2" key="1">
    <citation type="submission" date="2019-03" db="EMBL/GenBank/DDBJ databases">
        <authorList>
            <person name="Che Y."/>
            <person name="Zhou L."/>
        </authorList>
    </citation>
    <scope>NUCLEOTIDE SEQUENCE [LARGE SCALE GENOMIC DNA]</scope>
    <source>
        <strain evidence="1 2">AIFJ1607</strain>
    </source>
</reference>
<dbReference type="RefSeq" id="WP_162855800.1">
    <property type="nucleotide sequence ID" value="NZ_CP038145.1"/>
</dbReference>
<dbReference type="PIRSF" id="PIRSF030959">
    <property type="entry name" value="UCP030959"/>
    <property type="match status" value="1"/>
</dbReference>
<evidence type="ECO:0000313" key="2">
    <source>
        <dbReference type="Proteomes" id="UP000294444"/>
    </source>
</evidence>
<dbReference type="AlphaFoldDB" id="A0A4P7CGS5"/>
<proteinExistence type="predicted"/>
<dbReference type="KEGG" id="aio:EXH44_00310"/>
<dbReference type="EMBL" id="CP038145">
    <property type="protein sequence ID" value="QBQ62782.1"/>
    <property type="molecule type" value="Genomic_DNA"/>
</dbReference>
<name>A0A4P7CGS5_9PAST</name>
<evidence type="ECO:0008006" key="3">
    <source>
        <dbReference type="Google" id="ProtNLM"/>
    </source>
</evidence>
<dbReference type="Gene3D" id="1.25.40.10">
    <property type="entry name" value="Tetratricopeptide repeat domain"/>
    <property type="match status" value="1"/>
</dbReference>
<dbReference type="InterPro" id="IPR014562">
    <property type="entry name" value="UCP030959_TPR_rpt-cont"/>
</dbReference>
<protein>
    <recommendedName>
        <fullName evidence="3">Tetratricopeptide repeat protein</fullName>
    </recommendedName>
</protein>
<accession>A0A4P7CGS5</accession>
<organism evidence="1 2">
    <name type="scientific">Actinobacillus indolicus</name>
    <dbReference type="NCBI Taxonomy" id="51049"/>
    <lineage>
        <taxon>Bacteria</taxon>
        <taxon>Pseudomonadati</taxon>
        <taxon>Pseudomonadota</taxon>
        <taxon>Gammaproteobacteria</taxon>
        <taxon>Pasteurellales</taxon>
        <taxon>Pasteurellaceae</taxon>
        <taxon>Actinobacillus</taxon>
    </lineage>
</organism>
<sequence>MLGAPFLGSLIYFLAVYLPEMRESRLGHQVESKLRKALNPYKALQDAEKAYKATPTVQNQLLLAKALVDSERAIEAIPLYESILAQPLYQQDKNINLHFAFALFKTKQFERSKEILEQQGLTHIQENEESLLLYTKNLIFLNDKQQAVKNFELLFQQNPSLEAQICYVEALIHWNEIEKALQTLEQIEEHINLLPKHAKRLNTQWITQVNKLRQQLK</sequence>
<dbReference type="InterPro" id="IPR011990">
    <property type="entry name" value="TPR-like_helical_dom_sf"/>
</dbReference>
<gene>
    <name evidence="1" type="ORF">EXH44_00310</name>
</gene>
<evidence type="ECO:0000313" key="1">
    <source>
        <dbReference type="EMBL" id="QBQ62782.1"/>
    </source>
</evidence>
<keyword evidence="2" id="KW-1185">Reference proteome</keyword>
<dbReference type="SUPFAM" id="SSF48452">
    <property type="entry name" value="TPR-like"/>
    <property type="match status" value="1"/>
</dbReference>
<dbReference type="Proteomes" id="UP000294444">
    <property type="component" value="Chromosome"/>
</dbReference>